<keyword evidence="2 7" id="KW-0813">Transport</keyword>
<sequence>MEVVEENKEKKVIVKEPLIHQVPEALRHNILLTTVDSVLAWARGNSLWPLTSGLACCSIEMMCAAASRFDLARFGYEVFRPSPRQADLLLCTGTLTWKMAPVLVRLYEQMPEPKYVIAMGSCAISGGPFVDSYSVVPGIDKVLPVDVYIPGCPSRPEALIAAMVNLKAKIKDPKVALESEVANHG</sequence>
<dbReference type="eggNOG" id="COG0377">
    <property type="taxonomic scope" value="Bacteria"/>
</dbReference>
<dbReference type="PANTHER" id="PTHR11995">
    <property type="entry name" value="NADH DEHYDROGENASE"/>
    <property type="match status" value="1"/>
</dbReference>
<evidence type="ECO:0000256" key="7">
    <source>
        <dbReference type="HAMAP-Rule" id="MF_01356"/>
    </source>
</evidence>
<keyword evidence="7 8" id="KW-0411">Iron-sulfur</keyword>
<keyword evidence="3 7" id="KW-0004">4Fe-4S</keyword>
<keyword evidence="7" id="KW-0472">Membrane</keyword>
<dbReference type="NCBIfam" id="TIGR01957">
    <property type="entry name" value="nuoB_fam"/>
    <property type="match status" value="1"/>
</dbReference>
<dbReference type="Pfam" id="PF01058">
    <property type="entry name" value="Oxidored_q6"/>
    <property type="match status" value="1"/>
</dbReference>
<keyword evidence="5 7" id="KW-1278">Translocase</keyword>
<feature type="binding site" evidence="7">
    <location>
        <position position="57"/>
    </location>
    <ligand>
        <name>[4Fe-4S] cluster</name>
        <dbReference type="ChEBI" id="CHEBI:49883"/>
    </ligand>
</feature>
<dbReference type="GO" id="GO:0008137">
    <property type="term" value="F:NADH dehydrogenase (ubiquinone) activity"/>
    <property type="evidence" value="ECO:0007669"/>
    <property type="project" value="InterPro"/>
</dbReference>
<comment type="subcellular location">
    <subcellularLocation>
        <location evidence="7">Cell membrane</location>
        <topology evidence="7">Peripheral membrane protein</topology>
        <orientation evidence="7">Cytoplasmic side</orientation>
    </subcellularLocation>
</comment>
<evidence type="ECO:0000256" key="6">
    <source>
        <dbReference type="ARBA" id="ARBA00023027"/>
    </source>
</evidence>
<keyword evidence="10" id="KW-0560">Oxidoreductase</keyword>
<dbReference type="STRING" id="1009370.ALO_00235"/>
<comment type="function">
    <text evidence="7">NDH-1 shuttles electrons from NADH, via FMN and iron-sulfur (Fe-S) centers, to quinones in the respiratory chain. The immediate electron acceptor for the enzyme in this species is believed to be a menaquinone. Couples the redox reaction to proton translocation (for every two electrons transferred, four hydrogen ions are translocated across the cytoplasmic membrane), and thus conserves the redox energy in a proton gradient.</text>
</comment>
<dbReference type="EC" id="7.1.1.-" evidence="7"/>
<dbReference type="Gene3D" id="3.40.50.12280">
    <property type="match status" value="1"/>
</dbReference>
<accession>F7NDE0</accession>
<evidence type="ECO:0000256" key="1">
    <source>
        <dbReference type="ARBA" id="ARBA00009173"/>
    </source>
</evidence>
<evidence type="ECO:0000256" key="4">
    <source>
        <dbReference type="ARBA" id="ARBA00022719"/>
    </source>
</evidence>
<feature type="binding site" evidence="7">
    <location>
        <position position="56"/>
    </location>
    <ligand>
        <name>[4Fe-4S] cluster</name>
        <dbReference type="ChEBI" id="CHEBI:49883"/>
    </ligand>
</feature>
<name>F7NDE0_9FIRM</name>
<keyword evidence="11" id="KW-1185">Reference proteome</keyword>
<keyword evidence="7 8" id="KW-0479">Metal-binding</keyword>
<dbReference type="GO" id="GO:0005506">
    <property type="term" value="F:iron ion binding"/>
    <property type="evidence" value="ECO:0007669"/>
    <property type="project" value="UniProtKB-UniRule"/>
</dbReference>
<dbReference type="InterPro" id="IPR006138">
    <property type="entry name" value="NADH_UQ_OxRdtase_20Kd_su"/>
</dbReference>
<dbReference type="HAMAP" id="MF_01356">
    <property type="entry name" value="NDH1_NuoB"/>
    <property type="match status" value="1"/>
</dbReference>
<keyword evidence="4 7" id="KW-0874">Quinone</keyword>
<dbReference type="SUPFAM" id="SSF56770">
    <property type="entry name" value="HydA/Nqo6-like"/>
    <property type="match status" value="1"/>
</dbReference>
<comment type="caution">
    <text evidence="10">The sequence shown here is derived from an EMBL/GenBank/DDBJ whole genome shotgun (WGS) entry which is preliminary data.</text>
</comment>
<feature type="domain" description="NADH:ubiquinone oxidoreductase-like 20kDa subunit" evidence="9">
    <location>
        <begin position="56"/>
        <end position="165"/>
    </location>
</feature>
<dbReference type="GO" id="GO:0045271">
    <property type="term" value="C:respiratory chain complex I"/>
    <property type="evidence" value="ECO:0007669"/>
    <property type="project" value="TreeGrafter"/>
</dbReference>
<comment type="cofactor">
    <cofactor evidence="7">
        <name>[4Fe-4S] cluster</name>
        <dbReference type="ChEBI" id="CHEBI:49883"/>
    </cofactor>
    <text evidence="7">Binds 1 [4Fe-4S] cluster.</text>
</comment>
<dbReference type="GO" id="GO:0005886">
    <property type="term" value="C:plasma membrane"/>
    <property type="evidence" value="ECO:0007669"/>
    <property type="project" value="UniProtKB-SubCell"/>
</dbReference>
<evidence type="ECO:0000259" key="9">
    <source>
        <dbReference type="Pfam" id="PF01058"/>
    </source>
</evidence>
<evidence type="ECO:0000256" key="3">
    <source>
        <dbReference type="ARBA" id="ARBA00022485"/>
    </source>
</evidence>
<keyword evidence="6 7" id="KW-0520">NAD</keyword>
<dbReference type="InterPro" id="IPR006137">
    <property type="entry name" value="NADH_UbQ_OxRdtase-like_20kDa"/>
</dbReference>
<evidence type="ECO:0000256" key="8">
    <source>
        <dbReference type="RuleBase" id="RU004464"/>
    </source>
</evidence>
<protein>
    <recommendedName>
        <fullName evidence="7">NADH-quinone oxidoreductase subunit B</fullName>
        <ecNumber evidence="7">7.1.1.-</ecNumber>
    </recommendedName>
    <alternativeName>
        <fullName evidence="7">NADH dehydrogenase I subunit B</fullName>
    </alternativeName>
    <alternativeName>
        <fullName evidence="7">NDH-1 subunit B</fullName>
    </alternativeName>
</protein>
<feature type="binding site" evidence="7">
    <location>
        <position position="122"/>
    </location>
    <ligand>
        <name>[4Fe-4S] cluster</name>
        <dbReference type="ChEBI" id="CHEBI:49883"/>
    </ligand>
</feature>
<reference evidence="10 11" key="1">
    <citation type="journal article" date="2011" name="EMBO J.">
        <title>Structural diversity of bacterial flagellar motors.</title>
        <authorList>
            <person name="Chen S."/>
            <person name="Beeby M."/>
            <person name="Murphy G.E."/>
            <person name="Leadbetter J.R."/>
            <person name="Hendrixson D.R."/>
            <person name="Briegel A."/>
            <person name="Li Z."/>
            <person name="Shi J."/>
            <person name="Tocheva E.I."/>
            <person name="Muller A."/>
            <person name="Dobro M.J."/>
            <person name="Jensen G.J."/>
        </authorList>
    </citation>
    <scope>NUCLEOTIDE SEQUENCE [LARGE SCALE GENOMIC DNA]</scope>
    <source>
        <strain evidence="10 11">DSM 6540</strain>
    </source>
</reference>
<comment type="similarity">
    <text evidence="1 7 8">Belongs to the complex I 20 kDa subunit family.</text>
</comment>
<dbReference type="AlphaFoldDB" id="F7NDE0"/>
<dbReference type="GO" id="GO:0050136">
    <property type="term" value="F:NADH dehydrogenase (quinone) (non-electrogenic) activity"/>
    <property type="evidence" value="ECO:0007669"/>
    <property type="project" value="UniProtKB-UniRule"/>
</dbReference>
<dbReference type="Proteomes" id="UP000003240">
    <property type="component" value="Unassembled WGS sequence"/>
</dbReference>
<dbReference type="GO" id="GO:0048038">
    <property type="term" value="F:quinone binding"/>
    <property type="evidence" value="ECO:0007669"/>
    <property type="project" value="UniProtKB-KW"/>
</dbReference>
<evidence type="ECO:0000256" key="2">
    <source>
        <dbReference type="ARBA" id="ARBA00022448"/>
    </source>
</evidence>
<comment type="catalytic activity">
    <reaction evidence="7">
        <text>a quinone + NADH + 5 H(+)(in) = a quinol + NAD(+) + 4 H(+)(out)</text>
        <dbReference type="Rhea" id="RHEA:57888"/>
        <dbReference type="ChEBI" id="CHEBI:15378"/>
        <dbReference type="ChEBI" id="CHEBI:24646"/>
        <dbReference type="ChEBI" id="CHEBI:57540"/>
        <dbReference type="ChEBI" id="CHEBI:57945"/>
        <dbReference type="ChEBI" id="CHEBI:132124"/>
    </reaction>
</comment>
<gene>
    <name evidence="7" type="primary">nuoB</name>
    <name evidence="10" type="ORF">ALO_00235</name>
</gene>
<dbReference type="GO" id="GO:0051539">
    <property type="term" value="F:4 iron, 4 sulfur cluster binding"/>
    <property type="evidence" value="ECO:0007669"/>
    <property type="project" value="UniProtKB-KW"/>
</dbReference>
<evidence type="ECO:0000313" key="10">
    <source>
        <dbReference type="EMBL" id="EGO65972.1"/>
    </source>
</evidence>
<proteinExistence type="inferred from homology"/>
<dbReference type="GO" id="GO:0009060">
    <property type="term" value="P:aerobic respiration"/>
    <property type="evidence" value="ECO:0007669"/>
    <property type="project" value="TreeGrafter"/>
</dbReference>
<dbReference type="PANTHER" id="PTHR11995:SF14">
    <property type="entry name" value="NADH DEHYDROGENASE [UBIQUINONE] IRON-SULFUR PROTEIN 7, MITOCHONDRIAL"/>
    <property type="match status" value="1"/>
</dbReference>
<dbReference type="GO" id="GO:0015990">
    <property type="term" value="P:electron transport coupled proton transport"/>
    <property type="evidence" value="ECO:0007669"/>
    <property type="project" value="TreeGrafter"/>
</dbReference>
<evidence type="ECO:0000313" key="11">
    <source>
        <dbReference type="Proteomes" id="UP000003240"/>
    </source>
</evidence>
<evidence type="ECO:0000256" key="5">
    <source>
        <dbReference type="ARBA" id="ARBA00022967"/>
    </source>
</evidence>
<feature type="binding site" evidence="7">
    <location>
        <position position="152"/>
    </location>
    <ligand>
        <name>[4Fe-4S] cluster</name>
        <dbReference type="ChEBI" id="CHEBI:49883"/>
    </ligand>
</feature>
<dbReference type="EMBL" id="AFGF01000005">
    <property type="protein sequence ID" value="EGO65972.1"/>
    <property type="molecule type" value="Genomic_DNA"/>
</dbReference>
<keyword evidence="7 8" id="KW-0408">Iron</keyword>
<organism evidence="10 11">
    <name type="scientific">Acetonema longum DSM 6540</name>
    <dbReference type="NCBI Taxonomy" id="1009370"/>
    <lineage>
        <taxon>Bacteria</taxon>
        <taxon>Bacillati</taxon>
        <taxon>Bacillota</taxon>
        <taxon>Negativicutes</taxon>
        <taxon>Acetonemataceae</taxon>
        <taxon>Acetonema</taxon>
    </lineage>
</organism>
<keyword evidence="7" id="KW-1003">Cell membrane</keyword>
<dbReference type="NCBIfam" id="NF005012">
    <property type="entry name" value="PRK06411.1"/>
    <property type="match status" value="1"/>
</dbReference>
<dbReference type="FunFam" id="3.40.50.12280:FF:000002">
    <property type="entry name" value="NADH-quinone oxidoreductase subunit B"/>
    <property type="match status" value="1"/>
</dbReference>
<comment type="subunit">
    <text evidence="7">NDH-1 is composed of 14 different subunits. Subunits NuoB, C, D, E, F, and G constitute the peripheral sector of the complex.</text>
</comment>